<dbReference type="CDD" id="cd07036">
    <property type="entry name" value="TPP_PYR_E1-PDHc-beta_like"/>
    <property type="match status" value="1"/>
</dbReference>
<keyword evidence="3" id="KW-0786">Thiamine pyrophosphate</keyword>
<dbReference type="PANTHER" id="PTHR43257">
    <property type="entry name" value="PYRUVATE DEHYDROGENASE E1 COMPONENT BETA SUBUNIT"/>
    <property type="match status" value="1"/>
</dbReference>
<evidence type="ECO:0000313" key="6">
    <source>
        <dbReference type="Proteomes" id="UP000319449"/>
    </source>
</evidence>
<dbReference type="Gene3D" id="3.40.50.920">
    <property type="match status" value="1"/>
</dbReference>
<comment type="cofactor">
    <cofactor evidence="1">
        <name>thiamine diphosphate</name>
        <dbReference type="ChEBI" id="CHEBI:58937"/>
    </cofactor>
</comment>
<dbReference type="AlphaFoldDB" id="A0A562VHZ7"/>
<dbReference type="SUPFAM" id="SSF52518">
    <property type="entry name" value="Thiamin diphosphate-binding fold (THDP-binding)"/>
    <property type="match status" value="1"/>
</dbReference>
<dbReference type="InterPro" id="IPR009014">
    <property type="entry name" value="Transketo_C/PFOR_II"/>
</dbReference>
<dbReference type="InterPro" id="IPR029061">
    <property type="entry name" value="THDP-binding"/>
</dbReference>
<dbReference type="GO" id="GO:0016491">
    <property type="term" value="F:oxidoreductase activity"/>
    <property type="evidence" value="ECO:0007669"/>
    <property type="project" value="UniProtKB-KW"/>
</dbReference>
<dbReference type="Pfam" id="PF02780">
    <property type="entry name" value="Transketolase_C"/>
    <property type="match status" value="1"/>
</dbReference>
<reference evidence="5 6" key="1">
    <citation type="submission" date="2019-07" db="EMBL/GenBank/DDBJ databases">
        <title>Genomic Encyclopedia of Archaeal and Bacterial Type Strains, Phase II (KMG-II): from individual species to whole genera.</title>
        <authorList>
            <person name="Goeker M."/>
        </authorList>
    </citation>
    <scope>NUCLEOTIDE SEQUENCE [LARGE SCALE GENOMIC DNA]</scope>
    <source>
        <strain evidence="5 6">ATCC BAA-1139</strain>
    </source>
</reference>
<feature type="domain" description="Transketolase-like pyrimidine-binding" evidence="4">
    <location>
        <begin position="4"/>
        <end position="177"/>
    </location>
</feature>
<sequence>MPEIMYKDAVRDAILEEMEIDEKVYLLGENCSQDCWGMSDGLLSRFGRERVRNTAISEAAIIGSAVGAALAGYRPVANMMFVDFVMCGADEALHKAGKWRFAHGGQNEIPLVLLAPCGGYSKIGPEHSQVMESFFMRSPGIKIAIPSTPYDAKGLLKTAIRDNNPVVFLPHKSLMGMVGEIPAQEYLIPFGKADIKKTGSDVTVVAIGYLVQVVLEVAEVLEREHGISIEVIDPRTLEPFDLDTVVDSVKKTKRVVLVDEDTSRCGATAEIGMLLMENAFDYLDAPVARVAAANYPIAAGALEQYVLPQPQGIADAIAKVLGISRQLDVREQVKLRGGFG</sequence>
<dbReference type="InterPro" id="IPR005475">
    <property type="entry name" value="Transketolase-like_Pyr-bd"/>
</dbReference>
<keyword evidence="5" id="KW-0670">Pyruvate</keyword>
<keyword evidence="6" id="KW-1185">Reference proteome</keyword>
<dbReference type="InterPro" id="IPR033248">
    <property type="entry name" value="Transketolase_C"/>
</dbReference>
<dbReference type="FunFam" id="3.40.50.920:FF:000001">
    <property type="entry name" value="Pyruvate dehydrogenase E1 beta subunit"/>
    <property type="match status" value="1"/>
</dbReference>
<dbReference type="Pfam" id="PF02779">
    <property type="entry name" value="Transket_pyr"/>
    <property type="match status" value="1"/>
</dbReference>
<organism evidence="5 6">
    <name type="scientific">Geobacter argillaceus</name>
    <dbReference type="NCBI Taxonomy" id="345631"/>
    <lineage>
        <taxon>Bacteria</taxon>
        <taxon>Pseudomonadati</taxon>
        <taxon>Thermodesulfobacteriota</taxon>
        <taxon>Desulfuromonadia</taxon>
        <taxon>Geobacterales</taxon>
        <taxon>Geobacteraceae</taxon>
        <taxon>Geobacter</taxon>
    </lineage>
</organism>
<dbReference type="Proteomes" id="UP000319449">
    <property type="component" value="Unassembled WGS sequence"/>
</dbReference>
<dbReference type="RefSeq" id="WP_145024251.1">
    <property type="nucleotide sequence ID" value="NZ_VLLN01000021.1"/>
</dbReference>
<evidence type="ECO:0000256" key="1">
    <source>
        <dbReference type="ARBA" id="ARBA00001964"/>
    </source>
</evidence>
<evidence type="ECO:0000259" key="4">
    <source>
        <dbReference type="SMART" id="SM00861"/>
    </source>
</evidence>
<dbReference type="SMART" id="SM00861">
    <property type="entry name" value="Transket_pyr"/>
    <property type="match status" value="1"/>
</dbReference>
<dbReference type="Gene3D" id="3.40.50.970">
    <property type="match status" value="1"/>
</dbReference>
<evidence type="ECO:0000256" key="3">
    <source>
        <dbReference type="ARBA" id="ARBA00023052"/>
    </source>
</evidence>
<protein>
    <submittedName>
        <fullName evidence="5">Pyruvate dehydrogenase E1 component beta subunit</fullName>
    </submittedName>
</protein>
<evidence type="ECO:0000256" key="2">
    <source>
        <dbReference type="ARBA" id="ARBA00023002"/>
    </source>
</evidence>
<dbReference type="EMBL" id="VLLN01000021">
    <property type="protein sequence ID" value="TWJ17492.1"/>
    <property type="molecule type" value="Genomic_DNA"/>
</dbReference>
<dbReference type="OrthoDB" id="9780894at2"/>
<gene>
    <name evidence="5" type="ORF">JN12_03031</name>
</gene>
<proteinExistence type="predicted"/>
<accession>A0A562VHZ7</accession>
<evidence type="ECO:0000313" key="5">
    <source>
        <dbReference type="EMBL" id="TWJ17492.1"/>
    </source>
</evidence>
<dbReference type="SUPFAM" id="SSF52922">
    <property type="entry name" value="TK C-terminal domain-like"/>
    <property type="match status" value="1"/>
</dbReference>
<comment type="caution">
    <text evidence="5">The sequence shown here is derived from an EMBL/GenBank/DDBJ whole genome shotgun (WGS) entry which is preliminary data.</text>
</comment>
<dbReference type="PANTHER" id="PTHR43257:SF2">
    <property type="entry name" value="PYRUVATE DEHYDROGENASE E1 COMPONENT SUBUNIT BETA"/>
    <property type="match status" value="1"/>
</dbReference>
<keyword evidence="2" id="KW-0560">Oxidoreductase</keyword>
<name>A0A562VHZ7_9BACT</name>